<dbReference type="Gene3D" id="3.30.70.2330">
    <property type="match status" value="1"/>
</dbReference>
<gene>
    <name evidence="1" type="ORF">QRX60_12870</name>
</gene>
<dbReference type="GO" id="GO:0003676">
    <property type="term" value="F:nucleic acid binding"/>
    <property type="evidence" value="ECO:0007669"/>
    <property type="project" value="InterPro"/>
</dbReference>
<proteinExistence type="predicted"/>
<dbReference type="EMBL" id="CP127295">
    <property type="protein sequence ID" value="WIY04689.1"/>
    <property type="molecule type" value="Genomic_DNA"/>
</dbReference>
<name>A0A9Y2JW34_9PSEU</name>
<protein>
    <recommendedName>
        <fullName evidence="3">HIRAN domain-containing protein</fullName>
    </recommendedName>
</protein>
<evidence type="ECO:0000313" key="1">
    <source>
        <dbReference type="EMBL" id="WIY04689.1"/>
    </source>
</evidence>
<dbReference type="AlphaFoldDB" id="A0A9Y2JW34"/>
<dbReference type="GO" id="GO:0008270">
    <property type="term" value="F:zinc ion binding"/>
    <property type="evidence" value="ECO:0007669"/>
    <property type="project" value="InterPro"/>
</dbReference>
<accession>A0A9Y2JW34</accession>
<reference evidence="1 2" key="1">
    <citation type="submission" date="2023-06" db="EMBL/GenBank/DDBJ databases">
        <authorList>
            <person name="Oyuntsetseg B."/>
            <person name="Kim S.B."/>
        </authorList>
    </citation>
    <scope>NUCLEOTIDE SEQUENCE [LARGE SCALE GENOMIC DNA]</scope>
    <source>
        <strain evidence="1 2">4-36</strain>
    </source>
</reference>
<keyword evidence="2" id="KW-1185">Reference proteome</keyword>
<evidence type="ECO:0008006" key="3">
    <source>
        <dbReference type="Google" id="ProtNLM"/>
    </source>
</evidence>
<dbReference type="KEGG" id="amog:QRX60_12870"/>
<organism evidence="1 2">
    <name type="scientific">Amycolatopsis mongoliensis</name>
    <dbReference type="NCBI Taxonomy" id="715475"/>
    <lineage>
        <taxon>Bacteria</taxon>
        <taxon>Bacillati</taxon>
        <taxon>Actinomycetota</taxon>
        <taxon>Actinomycetes</taxon>
        <taxon>Pseudonocardiales</taxon>
        <taxon>Pseudonocardiaceae</taxon>
        <taxon>Amycolatopsis</taxon>
    </lineage>
</organism>
<dbReference type="GO" id="GO:0016818">
    <property type="term" value="F:hydrolase activity, acting on acid anhydrides, in phosphorus-containing anhydrides"/>
    <property type="evidence" value="ECO:0007669"/>
    <property type="project" value="InterPro"/>
</dbReference>
<dbReference type="Proteomes" id="UP001239397">
    <property type="component" value="Chromosome"/>
</dbReference>
<dbReference type="RefSeq" id="WP_286001010.1">
    <property type="nucleotide sequence ID" value="NZ_CP127295.1"/>
</dbReference>
<evidence type="ECO:0000313" key="2">
    <source>
        <dbReference type="Proteomes" id="UP001239397"/>
    </source>
</evidence>
<sequence length="240" mass="26783">MRLVAGGKAFGTNFEEHFPATAVLVPEPENPWDGNAVRVDVLLGDRPLKVGYLSSTWAEEYQPELLKLRAEGALGTCPARITGGGAKFYGIYLHVARPDELRARKEPEDPIVAKLTDSDVLLRSAWSCTVTKEENHQDVLSGFAPAGKQEYREVVASLAFCTIESGKYRGRRAIEVRLGDRRVGQLTYAMTERYRALVERFTEQNLVVRCEAYTTRTAKGVEVELLMPRDPGRAGRRGER</sequence>